<feature type="region of interest" description="Disordered" evidence="1">
    <location>
        <begin position="1"/>
        <end position="69"/>
    </location>
</feature>
<evidence type="ECO:0000256" key="1">
    <source>
        <dbReference type="SAM" id="MobiDB-lite"/>
    </source>
</evidence>
<keyword evidence="3" id="KW-1185">Reference proteome</keyword>
<dbReference type="Proteomes" id="UP000501690">
    <property type="component" value="Linkage Group LG10"/>
</dbReference>
<feature type="compositionally biased region" description="Polar residues" evidence="1">
    <location>
        <begin position="57"/>
        <end position="69"/>
    </location>
</feature>
<dbReference type="AlphaFoldDB" id="A0A4D6NGP8"/>
<gene>
    <name evidence="2" type="ORF">DEO72_LG10g2588</name>
</gene>
<sequence>MATTMYTDAPNGSHVTFPPHGHHHVEFPNTNVDNVPGLTNSSTTTEEGNPSGPIRTGHNQHTHTSTLANPSHNSRFLVFIRYPEPQLKGSHSGPQPIECHVLNPYPEPQLKDTFRATTHGTPASPPLRYVRSLIVQHHHSTPIHPIPPKFGYPYATSIQPMLNLPVLA</sequence>
<evidence type="ECO:0000313" key="2">
    <source>
        <dbReference type="EMBL" id="QCE11355.1"/>
    </source>
</evidence>
<organism evidence="2 3">
    <name type="scientific">Vigna unguiculata</name>
    <name type="common">Cowpea</name>
    <dbReference type="NCBI Taxonomy" id="3917"/>
    <lineage>
        <taxon>Eukaryota</taxon>
        <taxon>Viridiplantae</taxon>
        <taxon>Streptophyta</taxon>
        <taxon>Embryophyta</taxon>
        <taxon>Tracheophyta</taxon>
        <taxon>Spermatophyta</taxon>
        <taxon>Magnoliopsida</taxon>
        <taxon>eudicotyledons</taxon>
        <taxon>Gunneridae</taxon>
        <taxon>Pentapetalae</taxon>
        <taxon>rosids</taxon>
        <taxon>fabids</taxon>
        <taxon>Fabales</taxon>
        <taxon>Fabaceae</taxon>
        <taxon>Papilionoideae</taxon>
        <taxon>50 kb inversion clade</taxon>
        <taxon>NPAAA clade</taxon>
        <taxon>indigoferoid/millettioid clade</taxon>
        <taxon>Phaseoleae</taxon>
        <taxon>Vigna</taxon>
    </lineage>
</organism>
<dbReference type="EMBL" id="CP039354">
    <property type="protein sequence ID" value="QCE11355.1"/>
    <property type="molecule type" value="Genomic_DNA"/>
</dbReference>
<proteinExistence type="predicted"/>
<evidence type="ECO:0000313" key="3">
    <source>
        <dbReference type="Proteomes" id="UP000501690"/>
    </source>
</evidence>
<protein>
    <submittedName>
        <fullName evidence="2">Uncharacterized protein</fullName>
    </submittedName>
</protein>
<feature type="compositionally biased region" description="Polar residues" evidence="1">
    <location>
        <begin position="28"/>
        <end position="48"/>
    </location>
</feature>
<name>A0A4D6NGP8_VIGUN</name>
<accession>A0A4D6NGP8</accession>
<reference evidence="2 3" key="1">
    <citation type="submission" date="2019-04" db="EMBL/GenBank/DDBJ databases">
        <title>An improved genome assembly and genetic linkage map for asparagus bean, Vigna unguiculata ssp. sesquipedialis.</title>
        <authorList>
            <person name="Xia Q."/>
            <person name="Zhang R."/>
            <person name="Dong Y."/>
        </authorList>
    </citation>
    <scope>NUCLEOTIDE SEQUENCE [LARGE SCALE GENOMIC DNA]</scope>
    <source>
        <tissue evidence="2">Leaf</tissue>
    </source>
</reference>